<dbReference type="Pfam" id="PF13733">
    <property type="entry name" value="Glyco_transf_7N"/>
    <property type="match status" value="1"/>
</dbReference>
<dbReference type="InterPro" id="IPR029044">
    <property type="entry name" value="Nucleotide-diphossugar_trans"/>
</dbReference>
<evidence type="ECO:0000256" key="1">
    <source>
        <dbReference type="ARBA" id="ARBA00004606"/>
    </source>
</evidence>
<dbReference type="Gene3D" id="3.90.550.10">
    <property type="entry name" value="Spore Coat Polysaccharide Biosynthesis Protein SpsA, Chain A"/>
    <property type="match status" value="1"/>
</dbReference>
<evidence type="ECO:0000256" key="2">
    <source>
        <dbReference type="ARBA" id="ARBA00004922"/>
    </source>
</evidence>
<evidence type="ECO:0000259" key="11">
    <source>
        <dbReference type="Pfam" id="PF02709"/>
    </source>
</evidence>
<evidence type="ECO:0000259" key="12">
    <source>
        <dbReference type="Pfam" id="PF13733"/>
    </source>
</evidence>
<dbReference type="GO" id="GO:0005975">
    <property type="term" value="P:carbohydrate metabolic process"/>
    <property type="evidence" value="ECO:0007669"/>
    <property type="project" value="InterPro"/>
</dbReference>
<dbReference type="OrthoDB" id="10038994at2759"/>
<dbReference type="PANTHER" id="PTHR19300:SF48">
    <property type="entry name" value="BETA-1,4-N-ACETYLGALACTOSAMINYLTRANSFERASE"/>
    <property type="match status" value="1"/>
</dbReference>
<evidence type="ECO:0000313" key="13">
    <source>
        <dbReference type="EMBL" id="KAG5677057.1"/>
    </source>
</evidence>
<evidence type="ECO:0000256" key="5">
    <source>
        <dbReference type="ARBA" id="ARBA00022679"/>
    </source>
</evidence>
<dbReference type="PANTHER" id="PTHR19300">
    <property type="entry name" value="BETA-1,4-GALACTOSYLTRANSFERASE"/>
    <property type="match status" value="1"/>
</dbReference>
<gene>
    <name evidence="13" type="ORF">PVAND_006841</name>
</gene>
<accession>A0A9J6C4I5</accession>
<comment type="caution">
    <text evidence="13">The sequence shown here is derived from an EMBL/GenBank/DDBJ whole genome shotgun (WGS) entry which is preliminary data.</text>
</comment>
<dbReference type="InterPro" id="IPR003859">
    <property type="entry name" value="Galactosyl_T"/>
</dbReference>
<reference evidence="13" key="1">
    <citation type="submission" date="2021-03" db="EMBL/GenBank/DDBJ databases">
        <title>Chromosome level genome of the anhydrobiotic midge Polypedilum vanderplanki.</title>
        <authorList>
            <person name="Yoshida Y."/>
            <person name="Kikawada T."/>
            <person name="Gusev O."/>
        </authorList>
    </citation>
    <scope>NUCLEOTIDE SEQUENCE</scope>
    <source>
        <strain evidence="13">NIAS01</strain>
        <tissue evidence="13">Whole body or cell culture</tissue>
    </source>
</reference>
<evidence type="ECO:0000256" key="10">
    <source>
        <dbReference type="ARBA" id="ARBA00023180"/>
    </source>
</evidence>
<dbReference type="Proteomes" id="UP001107558">
    <property type="component" value="Chromosome 2"/>
</dbReference>
<comment type="subcellular location">
    <subcellularLocation>
        <location evidence="1">Membrane</location>
        <topology evidence="1">Single-pass type II membrane protein</topology>
    </subcellularLocation>
</comment>
<evidence type="ECO:0000256" key="7">
    <source>
        <dbReference type="ARBA" id="ARBA00022968"/>
    </source>
</evidence>
<dbReference type="Pfam" id="PF02709">
    <property type="entry name" value="Glyco_transf_7C"/>
    <property type="match status" value="1"/>
</dbReference>
<keyword evidence="10" id="KW-0325">Glycoprotein</keyword>
<keyword evidence="4" id="KW-0328">Glycosyltransferase</keyword>
<evidence type="ECO:0000313" key="14">
    <source>
        <dbReference type="Proteomes" id="UP001107558"/>
    </source>
</evidence>
<evidence type="ECO:0000256" key="6">
    <source>
        <dbReference type="ARBA" id="ARBA00022692"/>
    </source>
</evidence>
<keyword evidence="9" id="KW-0472">Membrane</keyword>
<evidence type="ECO:0000256" key="4">
    <source>
        <dbReference type="ARBA" id="ARBA00022676"/>
    </source>
</evidence>
<dbReference type="InterPro" id="IPR027995">
    <property type="entry name" value="Galactosyl_T_N"/>
</dbReference>
<keyword evidence="5" id="KW-0808">Transferase</keyword>
<proteinExistence type="inferred from homology"/>
<keyword evidence="7" id="KW-0735">Signal-anchor</keyword>
<evidence type="ECO:0008006" key="15">
    <source>
        <dbReference type="Google" id="ProtNLM"/>
    </source>
</evidence>
<dbReference type="GO" id="GO:0006688">
    <property type="term" value="P:glycosphingolipid biosynthetic process"/>
    <property type="evidence" value="ECO:0007669"/>
    <property type="project" value="TreeGrafter"/>
</dbReference>
<dbReference type="CDD" id="cd00899">
    <property type="entry name" value="b4GalT"/>
    <property type="match status" value="1"/>
</dbReference>
<dbReference type="SUPFAM" id="SSF53448">
    <property type="entry name" value="Nucleotide-diphospho-sugar transferases"/>
    <property type="match status" value="1"/>
</dbReference>
<dbReference type="AlphaFoldDB" id="A0A9J6C4I5"/>
<evidence type="ECO:0000256" key="3">
    <source>
        <dbReference type="ARBA" id="ARBA00005735"/>
    </source>
</evidence>
<dbReference type="GO" id="GO:0005794">
    <property type="term" value="C:Golgi apparatus"/>
    <property type="evidence" value="ECO:0007669"/>
    <property type="project" value="TreeGrafter"/>
</dbReference>
<comment type="pathway">
    <text evidence="2">Protein modification; protein glycosylation.</text>
</comment>
<sequence length="287" mass="33075">MIYYENISVDDIYGSLVKKTVKNATAEKVNCDYRELFEKNQYFYKPPFSKEILNSAEISSGGEYSPENCSPLFSVAIIVPYRKRANQLKAFLNYMHNFLRKQSIHYKIFIVEQADSKAFNRAKLFNIGAKYALKENFPCLIMQDVDLMPLKLANIYVCTERPRHMSSALDSFRFNLPYFGLFGGAVAITSDVFIHVNGFSNMFQGWGGEDDDLYARLVHKGYKIIRFDSSVAQYTMLSHAKESPNPDRINYLRSGYLRFDTDGLNSLVYTERAIKPMELYTNISVEI</sequence>
<protein>
    <recommendedName>
        <fullName evidence="15">Beta-1,4-galactosyltransferase</fullName>
    </recommendedName>
</protein>
<evidence type="ECO:0000256" key="8">
    <source>
        <dbReference type="ARBA" id="ARBA00022989"/>
    </source>
</evidence>
<organism evidence="13 14">
    <name type="scientific">Polypedilum vanderplanki</name>
    <name type="common">Sleeping chironomid midge</name>
    <dbReference type="NCBI Taxonomy" id="319348"/>
    <lineage>
        <taxon>Eukaryota</taxon>
        <taxon>Metazoa</taxon>
        <taxon>Ecdysozoa</taxon>
        <taxon>Arthropoda</taxon>
        <taxon>Hexapoda</taxon>
        <taxon>Insecta</taxon>
        <taxon>Pterygota</taxon>
        <taxon>Neoptera</taxon>
        <taxon>Endopterygota</taxon>
        <taxon>Diptera</taxon>
        <taxon>Nematocera</taxon>
        <taxon>Chironomoidea</taxon>
        <taxon>Chironomidae</taxon>
        <taxon>Chironominae</taxon>
        <taxon>Polypedilum</taxon>
        <taxon>Polypedilum</taxon>
    </lineage>
</organism>
<dbReference type="GO" id="GO:0016020">
    <property type="term" value="C:membrane"/>
    <property type="evidence" value="ECO:0007669"/>
    <property type="project" value="UniProtKB-SubCell"/>
</dbReference>
<name>A0A9J6C4I5_POLVA</name>
<dbReference type="InterPro" id="IPR027791">
    <property type="entry name" value="Galactosyl_T_C"/>
</dbReference>
<dbReference type="GO" id="GO:0008378">
    <property type="term" value="F:galactosyltransferase activity"/>
    <property type="evidence" value="ECO:0007669"/>
    <property type="project" value="TreeGrafter"/>
</dbReference>
<keyword evidence="14" id="KW-1185">Reference proteome</keyword>
<evidence type="ECO:0000256" key="9">
    <source>
        <dbReference type="ARBA" id="ARBA00023136"/>
    </source>
</evidence>
<comment type="similarity">
    <text evidence="3">Belongs to the glycosyltransferase 7 family.</text>
</comment>
<feature type="domain" description="Galactosyltransferase N-terminal" evidence="12">
    <location>
        <begin position="54"/>
        <end position="159"/>
    </location>
</feature>
<dbReference type="PRINTS" id="PR02050">
    <property type="entry name" value="B14GALTRFASE"/>
</dbReference>
<keyword evidence="8" id="KW-1133">Transmembrane helix</keyword>
<keyword evidence="6" id="KW-0812">Transmembrane</keyword>
<dbReference type="GO" id="GO:0033842">
    <property type="term" value="F:N-acetyl-beta-glucosaminyl-derivative 4-beta-N-acetylgalactosaminyltransferase activity"/>
    <property type="evidence" value="ECO:0007669"/>
    <property type="project" value="TreeGrafter"/>
</dbReference>
<feature type="domain" description="Galactosyltransferase C-terminal" evidence="11">
    <location>
        <begin position="163"/>
        <end position="239"/>
    </location>
</feature>
<dbReference type="EMBL" id="JADBJN010000002">
    <property type="protein sequence ID" value="KAG5677057.1"/>
    <property type="molecule type" value="Genomic_DNA"/>
</dbReference>